<proteinExistence type="predicted"/>
<reference evidence="1" key="1">
    <citation type="submission" date="2023-08" db="EMBL/GenBank/DDBJ databases">
        <title>A de novo genome assembly of Solanum verrucosum Schlechtendal, a Mexican diploid species geographically isolated from the other diploid A-genome species in potato relatives.</title>
        <authorList>
            <person name="Hosaka K."/>
        </authorList>
    </citation>
    <scope>NUCLEOTIDE SEQUENCE</scope>
    <source>
        <tissue evidence="1">Young leaves</tissue>
    </source>
</reference>
<evidence type="ECO:0000313" key="1">
    <source>
        <dbReference type="EMBL" id="WMV27083.1"/>
    </source>
</evidence>
<evidence type="ECO:0008006" key="3">
    <source>
        <dbReference type="Google" id="ProtNLM"/>
    </source>
</evidence>
<keyword evidence="2" id="KW-1185">Reference proteome</keyword>
<dbReference type="PANTHER" id="PTHR11439:SF499">
    <property type="entry name" value="PPC DOMAIN-CONTAINING PROTEIN"/>
    <property type="match status" value="1"/>
</dbReference>
<dbReference type="PANTHER" id="PTHR11439">
    <property type="entry name" value="GAG-POL-RELATED RETROTRANSPOSON"/>
    <property type="match status" value="1"/>
</dbReference>
<organism evidence="1 2">
    <name type="scientific">Solanum verrucosum</name>
    <dbReference type="NCBI Taxonomy" id="315347"/>
    <lineage>
        <taxon>Eukaryota</taxon>
        <taxon>Viridiplantae</taxon>
        <taxon>Streptophyta</taxon>
        <taxon>Embryophyta</taxon>
        <taxon>Tracheophyta</taxon>
        <taxon>Spermatophyta</taxon>
        <taxon>Magnoliopsida</taxon>
        <taxon>eudicotyledons</taxon>
        <taxon>Gunneridae</taxon>
        <taxon>Pentapetalae</taxon>
        <taxon>asterids</taxon>
        <taxon>lamiids</taxon>
        <taxon>Solanales</taxon>
        <taxon>Solanaceae</taxon>
        <taxon>Solanoideae</taxon>
        <taxon>Solaneae</taxon>
        <taxon>Solanum</taxon>
    </lineage>
</organism>
<evidence type="ECO:0000313" key="2">
    <source>
        <dbReference type="Proteomes" id="UP001234989"/>
    </source>
</evidence>
<accession>A0AAF0TVV4</accession>
<protein>
    <recommendedName>
        <fullName evidence="3">Copia protein</fullName>
    </recommendedName>
</protein>
<dbReference type="CDD" id="cd09272">
    <property type="entry name" value="RNase_HI_RT_Ty1"/>
    <property type="match status" value="1"/>
</dbReference>
<name>A0AAF0TVV4_SOLVR</name>
<feature type="non-terminal residue" evidence="1">
    <location>
        <position position="1"/>
    </location>
</feature>
<dbReference type="Proteomes" id="UP001234989">
    <property type="component" value="Chromosome 4"/>
</dbReference>
<dbReference type="EMBL" id="CP133615">
    <property type="protein sequence ID" value="WMV27083.1"/>
    <property type="molecule type" value="Genomic_DNA"/>
</dbReference>
<sequence length="124" mass="14204">TLVEAEYRSLASIVSELIWLLGLLKEIEAEVQLLVQVYSDSKAAIQIVANPIYHERTKHIEIDCHFIRERLQQSLIKVNYLPTQEQPVDVLTKGLSKYQHEYLLSKLGVFNIFAPPNLEGSDEI</sequence>
<gene>
    <name evidence="1" type="ORF">MTR67_020468</name>
</gene>
<dbReference type="AlphaFoldDB" id="A0AAF0TVV4"/>